<feature type="coiled-coil region" evidence="1">
    <location>
        <begin position="48"/>
        <end position="123"/>
    </location>
</feature>
<evidence type="ECO:0000256" key="2">
    <source>
        <dbReference type="SAM" id="Phobius"/>
    </source>
</evidence>
<reference evidence="3 4" key="1">
    <citation type="journal article" date="2018" name="Cell">
        <title>The Chara Genome: Secondary Complexity and Implications for Plant Terrestrialization.</title>
        <authorList>
            <person name="Nishiyama T."/>
            <person name="Sakayama H."/>
            <person name="Vries J.D."/>
            <person name="Buschmann H."/>
            <person name="Saint-Marcoux D."/>
            <person name="Ullrich K.K."/>
            <person name="Haas F.B."/>
            <person name="Vanderstraeten L."/>
            <person name="Becker D."/>
            <person name="Lang D."/>
            <person name="Vosolsobe S."/>
            <person name="Rombauts S."/>
            <person name="Wilhelmsson P.K.I."/>
            <person name="Janitza P."/>
            <person name="Kern R."/>
            <person name="Heyl A."/>
            <person name="Rumpler F."/>
            <person name="Villalobos L.I.A.C."/>
            <person name="Clay J.M."/>
            <person name="Skokan R."/>
            <person name="Toyoda A."/>
            <person name="Suzuki Y."/>
            <person name="Kagoshima H."/>
            <person name="Schijlen E."/>
            <person name="Tajeshwar N."/>
            <person name="Catarino B."/>
            <person name="Hetherington A.J."/>
            <person name="Saltykova A."/>
            <person name="Bonnot C."/>
            <person name="Breuninger H."/>
            <person name="Symeonidi A."/>
            <person name="Radhakrishnan G.V."/>
            <person name="Van Nieuwerburgh F."/>
            <person name="Deforce D."/>
            <person name="Chang C."/>
            <person name="Karol K.G."/>
            <person name="Hedrich R."/>
            <person name="Ulvskov P."/>
            <person name="Glockner G."/>
            <person name="Delwiche C.F."/>
            <person name="Petrasek J."/>
            <person name="Van de Peer Y."/>
            <person name="Friml J."/>
            <person name="Beilby M."/>
            <person name="Dolan L."/>
            <person name="Kohara Y."/>
            <person name="Sugano S."/>
            <person name="Fujiyama A."/>
            <person name="Delaux P.-M."/>
            <person name="Quint M."/>
            <person name="TheiBen G."/>
            <person name="Hagemann M."/>
            <person name="Harholt J."/>
            <person name="Dunand C."/>
            <person name="Zachgo S."/>
            <person name="Langdale J."/>
            <person name="Maumus F."/>
            <person name="Straeten D.V.D."/>
            <person name="Gould S.B."/>
            <person name="Rensing S.A."/>
        </authorList>
    </citation>
    <scope>NUCLEOTIDE SEQUENCE [LARGE SCALE GENOMIC DNA]</scope>
    <source>
        <strain evidence="3 4">S276</strain>
    </source>
</reference>
<comment type="caution">
    <text evidence="3">The sequence shown here is derived from an EMBL/GenBank/DDBJ whole genome shotgun (WGS) entry which is preliminary data.</text>
</comment>
<dbReference type="Gramene" id="GBG84321">
    <property type="protein sequence ID" value="GBG84321"/>
    <property type="gene ID" value="CBR_g38292"/>
</dbReference>
<dbReference type="Proteomes" id="UP000265515">
    <property type="component" value="Unassembled WGS sequence"/>
</dbReference>
<accession>A0A388LPW8</accession>
<proteinExistence type="predicted"/>
<evidence type="ECO:0000313" key="4">
    <source>
        <dbReference type="Proteomes" id="UP000265515"/>
    </source>
</evidence>
<protein>
    <submittedName>
        <fullName evidence="3">Uncharacterized protein</fullName>
    </submittedName>
</protein>
<gene>
    <name evidence="3" type="ORF">CBR_g38292</name>
</gene>
<organism evidence="3 4">
    <name type="scientific">Chara braunii</name>
    <name type="common">Braun's stonewort</name>
    <dbReference type="NCBI Taxonomy" id="69332"/>
    <lineage>
        <taxon>Eukaryota</taxon>
        <taxon>Viridiplantae</taxon>
        <taxon>Streptophyta</taxon>
        <taxon>Charophyceae</taxon>
        <taxon>Charales</taxon>
        <taxon>Characeae</taxon>
        <taxon>Chara</taxon>
    </lineage>
</organism>
<dbReference type="EMBL" id="BFEA01000472">
    <property type="protein sequence ID" value="GBG84321.1"/>
    <property type="molecule type" value="Genomic_DNA"/>
</dbReference>
<sequence length="198" mass="23418">MDDYPMYSLLVGFSLWGTLWRLLFPLGLWNTFTCRVETRGGTGTTLYAKEKEEEAAKILAEQKAKKEKRKVVKQAKKLALQAERATMKKQLEEEQEKLKRETKERLKVVEEEEEEKEKEVEEVPLIRRVTRERRESSGMKEDPWLEKVSEWVGNLSLGEEEEAILYMSRAKQEAVIRELQAEEDPLRRQMIEEEKKLE</sequence>
<dbReference type="AlphaFoldDB" id="A0A388LPW8"/>
<keyword evidence="4" id="KW-1185">Reference proteome</keyword>
<feature type="transmembrane region" description="Helical" evidence="2">
    <location>
        <begin position="6"/>
        <end position="29"/>
    </location>
</feature>
<evidence type="ECO:0000313" key="3">
    <source>
        <dbReference type="EMBL" id="GBG84321.1"/>
    </source>
</evidence>
<keyword evidence="2" id="KW-1133">Transmembrane helix</keyword>
<evidence type="ECO:0000256" key="1">
    <source>
        <dbReference type="SAM" id="Coils"/>
    </source>
</evidence>
<keyword evidence="1" id="KW-0175">Coiled coil</keyword>
<name>A0A388LPW8_CHABU</name>
<keyword evidence="2" id="KW-0812">Transmembrane</keyword>
<keyword evidence="2" id="KW-0472">Membrane</keyword>